<comment type="caution">
    <text evidence="1">The sequence shown here is derived from an EMBL/GenBank/DDBJ whole genome shotgun (WGS) entry which is preliminary data.</text>
</comment>
<protein>
    <submittedName>
        <fullName evidence="1">Uncharacterized protein</fullName>
    </submittedName>
</protein>
<sequence>MDEKLLRAHYSPSSVSVLSFPFKEREMNTPVKSYVPRYMEGDINAGILRLPELALQHVFGYLETPAPIRKSRRQYLHDFFEGHLIVESDPRDLFNLICTCRTIYKAYKEMGRSDQILDQFYIEIPRPPRLEPQLVRVTGPGKLQTFVANPKRQHPSELYRQKPPQPSWVVRSRLAGRLGQLNEDRDTLADILDQHCVKWVSTFVTWPISSEGEQSFPHGSGAQQLVDFRQNFLGVLNFHQYENPIRFMDNEGQTQGGFGHVGFWAMICHSPTRGVLLSKRWLLPTLRRKLVKEVDGGTAAEARTP</sequence>
<reference evidence="1 2" key="1">
    <citation type="submission" date="2018-03" db="EMBL/GenBank/DDBJ databases">
        <title>Genomes of Pezizomycetes fungi and the evolution of truffles.</title>
        <authorList>
            <person name="Murat C."/>
            <person name="Payen T."/>
            <person name="Noel B."/>
            <person name="Kuo A."/>
            <person name="Martin F.M."/>
        </authorList>
    </citation>
    <scope>NUCLEOTIDE SEQUENCE [LARGE SCALE GENOMIC DNA]</scope>
    <source>
        <strain evidence="1">091103-1</strain>
    </source>
</reference>
<gene>
    <name evidence="1" type="ORF">C7212DRAFT_362631</name>
</gene>
<dbReference type="Proteomes" id="UP000246991">
    <property type="component" value="Unassembled WGS sequence"/>
</dbReference>
<organism evidence="1 2">
    <name type="scientific">Tuber magnatum</name>
    <name type="common">white Piedmont truffle</name>
    <dbReference type="NCBI Taxonomy" id="42249"/>
    <lineage>
        <taxon>Eukaryota</taxon>
        <taxon>Fungi</taxon>
        <taxon>Dikarya</taxon>
        <taxon>Ascomycota</taxon>
        <taxon>Pezizomycotina</taxon>
        <taxon>Pezizomycetes</taxon>
        <taxon>Pezizales</taxon>
        <taxon>Tuberaceae</taxon>
        <taxon>Tuber</taxon>
    </lineage>
</organism>
<dbReference type="OrthoDB" id="5273651at2759"/>
<evidence type="ECO:0000313" key="2">
    <source>
        <dbReference type="Proteomes" id="UP000246991"/>
    </source>
</evidence>
<keyword evidence="2" id="KW-1185">Reference proteome</keyword>
<proteinExistence type="predicted"/>
<name>A0A317SV20_9PEZI</name>
<evidence type="ECO:0000313" key="1">
    <source>
        <dbReference type="EMBL" id="PWW77407.1"/>
    </source>
</evidence>
<dbReference type="EMBL" id="PYWC01000022">
    <property type="protein sequence ID" value="PWW77407.1"/>
    <property type="molecule type" value="Genomic_DNA"/>
</dbReference>
<accession>A0A317SV20</accession>
<dbReference type="AlphaFoldDB" id="A0A317SV20"/>